<evidence type="ECO:0000313" key="1">
    <source>
        <dbReference type="EMBL" id="GAF72036.1"/>
    </source>
</evidence>
<reference evidence="1" key="1">
    <citation type="journal article" date="2014" name="Front. Microbiol.">
        <title>High frequency of phylogenetically diverse reductive dehalogenase-homologous genes in deep subseafloor sedimentary metagenomes.</title>
        <authorList>
            <person name="Kawai M."/>
            <person name="Futagami T."/>
            <person name="Toyoda A."/>
            <person name="Takaki Y."/>
            <person name="Nishi S."/>
            <person name="Hori S."/>
            <person name="Arai W."/>
            <person name="Tsubouchi T."/>
            <person name="Morono Y."/>
            <person name="Uchiyama I."/>
            <person name="Ito T."/>
            <person name="Fujiyama A."/>
            <person name="Inagaki F."/>
            <person name="Takami H."/>
        </authorList>
    </citation>
    <scope>NUCLEOTIDE SEQUENCE</scope>
    <source>
        <strain evidence="1">Expedition CK06-06</strain>
    </source>
</reference>
<dbReference type="AlphaFoldDB" id="X0SA53"/>
<dbReference type="EMBL" id="BARS01005349">
    <property type="protein sequence ID" value="GAF72036.1"/>
    <property type="molecule type" value="Genomic_DNA"/>
</dbReference>
<accession>X0SA53</accession>
<sequence length="107" mass="11698">MTPGEVFVAPSRPPASVTPEIAVLLSGPDGERRLNIPREAWRLRPEDGAPLLEHRLGDGRGFSLTFATAPLPESRGEPRPVLGAETAEHLRALGYLPDREPETARER</sequence>
<organism evidence="1">
    <name type="scientific">marine sediment metagenome</name>
    <dbReference type="NCBI Taxonomy" id="412755"/>
    <lineage>
        <taxon>unclassified sequences</taxon>
        <taxon>metagenomes</taxon>
        <taxon>ecological metagenomes</taxon>
    </lineage>
</organism>
<comment type="caution">
    <text evidence="1">The sequence shown here is derived from an EMBL/GenBank/DDBJ whole genome shotgun (WGS) entry which is preliminary data.</text>
</comment>
<proteinExistence type="predicted"/>
<protein>
    <submittedName>
        <fullName evidence="1">Uncharacterized protein</fullName>
    </submittedName>
</protein>
<gene>
    <name evidence="1" type="ORF">S01H1_10487</name>
</gene>
<name>X0SA53_9ZZZZ</name>